<keyword evidence="2" id="KW-1185">Reference proteome</keyword>
<sequence>MLDLILVLLLIYNLTKGNNYTNLCSNLLVFIILFELLKKILSIIIDNYAKNEKIDQQGICDVQPVIQSSEKCLPEIIEDDINNKELQVVENVLEDDLTYSCDELLEDFTLKDIIQCKFKGVGVNVFLRNQGCFCGEVIFDFDEVSVLKFEGSTIFVNPDGLDCIE</sequence>
<gene>
    <name evidence="1" type="ORF">OXH55_03295</name>
</gene>
<reference evidence="1" key="1">
    <citation type="submission" date="2022-12" db="EMBL/GenBank/DDBJ databases">
        <authorList>
            <person name="Wang J."/>
        </authorList>
    </citation>
    <scope>NUCLEOTIDE SEQUENCE</scope>
    <source>
        <strain evidence="1">HY-42-06</strain>
    </source>
</reference>
<organism evidence="1 2">
    <name type="scientific">Clostridium ganghwense</name>
    <dbReference type="NCBI Taxonomy" id="312089"/>
    <lineage>
        <taxon>Bacteria</taxon>
        <taxon>Bacillati</taxon>
        <taxon>Bacillota</taxon>
        <taxon>Clostridia</taxon>
        <taxon>Eubacteriales</taxon>
        <taxon>Clostridiaceae</taxon>
        <taxon>Clostridium</taxon>
    </lineage>
</organism>
<comment type="caution">
    <text evidence="1">The sequence shown here is derived from an EMBL/GenBank/DDBJ whole genome shotgun (WGS) entry which is preliminary data.</text>
</comment>
<evidence type="ECO:0000313" key="2">
    <source>
        <dbReference type="Proteomes" id="UP001079657"/>
    </source>
</evidence>
<evidence type="ECO:0000313" key="1">
    <source>
        <dbReference type="EMBL" id="MCY6369675.1"/>
    </source>
</evidence>
<dbReference type="RefSeq" id="WP_268048048.1">
    <property type="nucleotide sequence ID" value="NZ_JAPQES010000001.1"/>
</dbReference>
<protein>
    <submittedName>
        <fullName evidence="1">Uncharacterized protein</fullName>
    </submittedName>
</protein>
<proteinExistence type="predicted"/>
<name>A0ABT4CKV6_9CLOT</name>
<dbReference type="Proteomes" id="UP001079657">
    <property type="component" value="Unassembled WGS sequence"/>
</dbReference>
<accession>A0ABT4CKV6</accession>
<dbReference type="EMBL" id="JAPQES010000001">
    <property type="protein sequence ID" value="MCY6369675.1"/>
    <property type="molecule type" value="Genomic_DNA"/>
</dbReference>